<keyword evidence="1" id="KW-0472">Membrane</keyword>
<keyword evidence="1" id="KW-0812">Transmembrane</keyword>
<comment type="caution">
    <text evidence="2">The sequence shown here is derived from an EMBL/GenBank/DDBJ whole genome shotgun (WGS) entry which is preliminary data.</text>
</comment>
<accession>A0A965LLH1</accession>
<evidence type="ECO:0000256" key="1">
    <source>
        <dbReference type="SAM" id="Phobius"/>
    </source>
</evidence>
<feature type="transmembrane region" description="Helical" evidence="1">
    <location>
        <begin position="21"/>
        <end position="39"/>
    </location>
</feature>
<sequence>MSSTPAEGQSIAKNANVGRGMALMLIGTGLTHFVFPKPFNSIIPPVLPGSPYLWTYLSGVAELVIAALLFISLDKKFAGKPVRLWGVYGAFALFVAVFPANIYMAVEWSSRDFPAPLFAYLRLPLQLGLFYWSWALAREIKKYQELEK</sequence>
<feature type="transmembrane region" description="Helical" evidence="1">
    <location>
        <begin position="117"/>
        <end position="137"/>
    </location>
</feature>
<name>A0A965LLH1_9PROT</name>
<evidence type="ECO:0000313" key="3">
    <source>
        <dbReference type="Proteomes" id="UP000740727"/>
    </source>
</evidence>
<gene>
    <name evidence="2" type="ORF">EBT44_04255</name>
</gene>
<evidence type="ECO:0008006" key="4">
    <source>
        <dbReference type="Google" id="ProtNLM"/>
    </source>
</evidence>
<reference evidence="2" key="1">
    <citation type="submission" date="2018-10" db="EMBL/GenBank/DDBJ databases">
        <title>Iterative Subtractive Binning of Freshwater Chronoseries Metagenomes Recovers Nearly Complete Genomes from over Four Hundred Novel Species.</title>
        <authorList>
            <person name="Rodriguez-R L.M."/>
            <person name="Tsementzi D."/>
            <person name="Luo C."/>
            <person name="Konstantinidis K.T."/>
        </authorList>
    </citation>
    <scope>NUCLEOTIDE SEQUENCE</scope>
    <source>
        <strain evidence="2">WB5_2A_028</strain>
    </source>
</reference>
<organism evidence="2 3">
    <name type="scientific">Candidatus Fonsibacter lacus</name>
    <dbReference type="NCBI Taxonomy" id="2576439"/>
    <lineage>
        <taxon>Bacteria</taxon>
        <taxon>Pseudomonadati</taxon>
        <taxon>Pseudomonadota</taxon>
        <taxon>Alphaproteobacteria</taxon>
        <taxon>Candidatus Pelagibacterales</taxon>
        <taxon>Candidatus Pelagibacterales incertae sedis</taxon>
        <taxon>Candidatus Fonsibacter</taxon>
    </lineage>
</organism>
<dbReference type="Proteomes" id="UP000740727">
    <property type="component" value="Unassembled WGS sequence"/>
</dbReference>
<protein>
    <recommendedName>
        <fullName evidence="4">DoxX family protein</fullName>
    </recommendedName>
</protein>
<dbReference type="AlphaFoldDB" id="A0A965LLH1"/>
<feature type="transmembrane region" description="Helical" evidence="1">
    <location>
        <begin position="51"/>
        <end position="73"/>
    </location>
</feature>
<dbReference type="PANTHER" id="PTHR36974:SF1">
    <property type="entry name" value="DOXX FAMILY MEMBRANE PROTEIN"/>
    <property type="match status" value="1"/>
</dbReference>
<keyword evidence="1" id="KW-1133">Transmembrane helix</keyword>
<dbReference type="PANTHER" id="PTHR36974">
    <property type="entry name" value="MEMBRANE PROTEIN-RELATED"/>
    <property type="match status" value="1"/>
</dbReference>
<dbReference type="EMBL" id="RFXN01000048">
    <property type="protein sequence ID" value="NBR94032.1"/>
    <property type="molecule type" value="Genomic_DNA"/>
</dbReference>
<evidence type="ECO:0000313" key="2">
    <source>
        <dbReference type="EMBL" id="NBR94032.1"/>
    </source>
</evidence>
<proteinExistence type="predicted"/>
<feature type="transmembrane region" description="Helical" evidence="1">
    <location>
        <begin position="85"/>
        <end position="105"/>
    </location>
</feature>